<dbReference type="EMBL" id="JAATOP010000002">
    <property type="protein sequence ID" value="NIY71726.1"/>
    <property type="molecule type" value="Genomic_DNA"/>
</dbReference>
<name>A0ABX0VUW9_9RHOB</name>
<dbReference type="Proteomes" id="UP000709466">
    <property type="component" value="Unassembled WGS sequence"/>
</dbReference>
<evidence type="ECO:0000259" key="2">
    <source>
        <dbReference type="Pfam" id="PF12975"/>
    </source>
</evidence>
<evidence type="ECO:0000313" key="3">
    <source>
        <dbReference type="EMBL" id="NIY71726.1"/>
    </source>
</evidence>
<dbReference type="Pfam" id="PF12975">
    <property type="entry name" value="DUF3859"/>
    <property type="match status" value="1"/>
</dbReference>
<comment type="caution">
    <text evidence="3">The sequence shown here is derived from an EMBL/GenBank/DDBJ whole genome shotgun (WGS) entry which is preliminary data.</text>
</comment>
<reference evidence="3 4" key="1">
    <citation type="submission" date="2020-03" db="EMBL/GenBank/DDBJ databases">
        <title>Bacterial isolates of synthetic phycosphere.</title>
        <authorList>
            <person name="Fu H."/>
            <person name="Moran M.A."/>
        </authorList>
    </citation>
    <scope>NUCLEOTIDE SEQUENCE [LARGE SCALE GENOMIC DNA]</scope>
    <source>
        <strain evidence="3 4">HF1</strain>
    </source>
</reference>
<sequence>MMKLAALTASFILPTLAFAEVSAAPEIVLGEVGLHCPYRTAGSVPAPDTAYGSVDEIDGDPAAISLTTNIPALLDMGFGVEYRLADGVSLPSAEVQLTHPPMGPNGITEQRWTTHPSSDDMGFTIYRFDFPEEVVTGKWTFELVADGKSLFKAEFDVIPAPPGITFESLCMGGSLLS</sequence>
<keyword evidence="4" id="KW-1185">Reference proteome</keyword>
<feature type="signal peptide" evidence="1">
    <location>
        <begin position="1"/>
        <end position="19"/>
    </location>
</feature>
<dbReference type="RefSeq" id="WP_167636811.1">
    <property type="nucleotide sequence ID" value="NZ_JAATOP010000002.1"/>
</dbReference>
<evidence type="ECO:0000256" key="1">
    <source>
        <dbReference type="SAM" id="SignalP"/>
    </source>
</evidence>
<feature type="domain" description="DUF3859" evidence="2">
    <location>
        <begin position="55"/>
        <end position="157"/>
    </location>
</feature>
<evidence type="ECO:0000313" key="4">
    <source>
        <dbReference type="Proteomes" id="UP000709466"/>
    </source>
</evidence>
<dbReference type="Gene3D" id="2.60.40.2390">
    <property type="match status" value="1"/>
</dbReference>
<proteinExistence type="predicted"/>
<organism evidence="3 4">
    <name type="scientific">Marivivens donghaensis</name>
    <dbReference type="NCBI Taxonomy" id="1699413"/>
    <lineage>
        <taxon>Bacteria</taxon>
        <taxon>Pseudomonadati</taxon>
        <taxon>Pseudomonadota</taxon>
        <taxon>Alphaproteobacteria</taxon>
        <taxon>Rhodobacterales</taxon>
        <taxon>Paracoccaceae</taxon>
        <taxon>Marivivens group</taxon>
        <taxon>Marivivens</taxon>
    </lineage>
</organism>
<dbReference type="InterPro" id="IPR024331">
    <property type="entry name" value="DUF3859"/>
</dbReference>
<feature type="chain" id="PRO_5046403521" evidence="1">
    <location>
        <begin position="20"/>
        <end position="177"/>
    </location>
</feature>
<keyword evidence="1" id="KW-0732">Signal</keyword>
<protein>
    <submittedName>
        <fullName evidence="3">DUF3859 domain-containing protein</fullName>
    </submittedName>
</protein>
<accession>A0ABX0VUW9</accession>
<gene>
    <name evidence="3" type="ORF">HCZ30_04665</name>
</gene>